<evidence type="ECO:0000313" key="3">
    <source>
        <dbReference type="Proteomes" id="UP000045706"/>
    </source>
</evidence>
<evidence type="ECO:0000259" key="1">
    <source>
        <dbReference type="PROSITE" id="PS51387"/>
    </source>
</evidence>
<feature type="non-terminal residue" evidence="2">
    <location>
        <position position="1"/>
    </location>
</feature>
<feature type="domain" description="FAD-binding PCMH-type" evidence="1">
    <location>
        <begin position="1"/>
        <end position="61"/>
    </location>
</feature>
<dbReference type="PANTHER" id="PTHR45444">
    <property type="entry name" value="XANTHINE DEHYDROGENASE"/>
    <property type="match status" value="1"/>
</dbReference>
<dbReference type="Pfam" id="PF00941">
    <property type="entry name" value="FAD_binding_5"/>
    <property type="match status" value="1"/>
</dbReference>
<protein>
    <recommendedName>
        <fullName evidence="1">FAD-binding PCMH-type domain-containing protein</fullName>
    </recommendedName>
</protein>
<proteinExistence type="predicted"/>
<sequence length="111" mass="12160">VTASPISDLNPVFWAANAVLVAKSHTKETEIPMAEFFTGYRRTALPQDAIIASIRIPVTQRKGEFFRAYKQAKRKDDDIAIVTGALRIKLDDSGVVTDCNIIYGGMAAMTV</sequence>
<dbReference type="InterPro" id="IPR016166">
    <property type="entry name" value="FAD-bd_PCMH"/>
</dbReference>
<dbReference type="Pfam" id="PF03450">
    <property type="entry name" value="CO_deh_flav_C"/>
    <property type="match status" value="1"/>
</dbReference>
<dbReference type="InterPro" id="IPR036683">
    <property type="entry name" value="CO_DH_flav_C_dom_sf"/>
</dbReference>
<dbReference type="InterPro" id="IPR016208">
    <property type="entry name" value="Ald_Oxase/xanthine_DH-like"/>
</dbReference>
<dbReference type="InterPro" id="IPR016169">
    <property type="entry name" value="FAD-bd_PCMH_sub2"/>
</dbReference>
<dbReference type="Proteomes" id="UP000045706">
    <property type="component" value="Unassembled WGS sequence"/>
</dbReference>
<gene>
    <name evidence="2" type="ORF">BN1723_020331</name>
</gene>
<dbReference type="GO" id="GO:0016491">
    <property type="term" value="F:oxidoreductase activity"/>
    <property type="evidence" value="ECO:0007669"/>
    <property type="project" value="InterPro"/>
</dbReference>
<organism evidence="2 3">
    <name type="scientific">Verticillium longisporum</name>
    <name type="common">Verticillium dahliae var. longisporum</name>
    <dbReference type="NCBI Taxonomy" id="100787"/>
    <lineage>
        <taxon>Eukaryota</taxon>
        <taxon>Fungi</taxon>
        <taxon>Dikarya</taxon>
        <taxon>Ascomycota</taxon>
        <taxon>Pezizomycotina</taxon>
        <taxon>Sordariomycetes</taxon>
        <taxon>Hypocreomycetidae</taxon>
        <taxon>Glomerellales</taxon>
        <taxon>Plectosphaerellaceae</taxon>
        <taxon>Verticillium</taxon>
    </lineage>
</organism>
<dbReference type="SUPFAM" id="SSF55447">
    <property type="entry name" value="CO dehydrogenase flavoprotein C-terminal domain-like"/>
    <property type="match status" value="1"/>
</dbReference>
<dbReference type="PANTHER" id="PTHR45444:SF3">
    <property type="entry name" value="XANTHINE DEHYDROGENASE"/>
    <property type="match status" value="1"/>
</dbReference>
<dbReference type="GO" id="GO:0071949">
    <property type="term" value="F:FAD binding"/>
    <property type="evidence" value="ECO:0007669"/>
    <property type="project" value="InterPro"/>
</dbReference>
<reference evidence="3" key="1">
    <citation type="submission" date="2015-05" db="EMBL/GenBank/DDBJ databases">
        <authorList>
            <person name="Fogelqvist Johan"/>
        </authorList>
    </citation>
    <scope>NUCLEOTIDE SEQUENCE [LARGE SCALE GENOMIC DNA]</scope>
</reference>
<dbReference type="AlphaFoldDB" id="A0A0G4NMF2"/>
<dbReference type="PROSITE" id="PS51387">
    <property type="entry name" value="FAD_PCMH"/>
    <property type="match status" value="1"/>
</dbReference>
<dbReference type="InterPro" id="IPR036318">
    <property type="entry name" value="FAD-bd_PCMH-like_sf"/>
</dbReference>
<feature type="non-terminal residue" evidence="2">
    <location>
        <position position="111"/>
    </location>
</feature>
<name>A0A0G4NMF2_VERLO</name>
<dbReference type="EMBL" id="CVQI01036744">
    <property type="protein sequence ID" value="CRK47604.1"/>
    <property type="molecule type" value="Genomic_DNA"/>
</dbReference>
<dbReference type="Gene3D" id="3.30.390.50">
    <property type="entry name" value="CO dehydrogenase flavoprotein, C-terminal domain"/>
    <property type="match status" value="1"/>
</dbReference>
<dbReference type="Gene3D" id="3.30.465.10">
    <property type="match status" value="1"/>
</dbReference>
<dbReference type="SUPFAM" id="SSF56176">
    <property type="entry name" value="FAD-binding/transporter-associated domain-like"/>
    <property type="match status" value="1"/>
</dbReference>
<dbReference type="InterPro" id="IPR002346">
    <property type="entry name" value="Mopterin_DH_FAD-bd"/>
</dbReference>
<dbReference type="InterPro" id="IPR005107">
    <property type="entry name" value="CO_DH_flav_C"/>
</dbReference>
<accession>A0A0G4NMF2</accession>
<evidence type="ECO:0000313" key="2">
    <source>
        <dbReference type="EMBL" id="CRK47604.1"/>
    </source>
</evidence>
<dbReference type="GO" id="GO:0005506">
    <property type="term" value="F:iron ion binding"/>
    <property type="evidence" value="ECO:0007669"/>
    <property type="project" value="InterPro"/>
</dbReference>